<dbReference type="RefSeq" id="WP_185272362.1">
    <property type="nucleotide sequence ID" value="NZ_CP055156.1"/>
</dbReference>
<dbReference type="EMBL" id="CP055156">
    <property type="protein sequence ID" value="QNF31587.1"/>
    <property type="molecule type" value="Genomic_DNA"/>
</dbReference>
<name>A0A7G7G353_9BACT</name>
<protein>
    <submittedName>
        <fullName evidence="3">EamA family transporter</fullName>
    </submittedName>
</protein>
<organism evidence="3 4">
    <name type="scientific">Adhaeribacter swui</name>
    <dbReference type="NCBI Taxonomy" id="2086471"/>
    <lineage>
        <taxon>Bacteria</taxon>
        <taxon>Pseudomonadati</taxon>
        <taxon>Bacteroidota</taxon>
        <taxon>Cytophagia</taxon>
        <taxon>Cytophagales</taxon>
        <taxon>Hymenobacteraceae</taxon>
        <taxon>Adhaeribacter</taxon>
    </lineage>
</organism>
<gene>
    <name evidence="3" type="ORF">HUW51_02170</name>
</gene>
<feature type="transmembrane region" description="Helical" evidence="1">
    <location>
        <begin position="120"/>
        <end position="139"/>
    </location>
</feature>
<dbReference type="InterPro" id="IPR037185">
    <property type="entry name" value="EmrE-like"/>
</dbReference>
<evidence type="ECO:0000313" key="3">
    <source>
        <dbReference type="EMBL" id="QNF31587.1"/>
    </source>
</evidence>
<feature type="transmembrane region" description="Helical" evidence="1">
    <location>
        <begin position="64"/>
        <end position="85"/>
    </location>
</feature>
<keyword evidence="1" id="KW-0472">Membrane</keyword>
<keyword evidence="4" id="KW-1185">Reference proteome</keyword>
<dbReference type="InterPro" id="IPR000620">
    <property type="entry name" value="EamA_dom"/>
</dbReference>
<dbReference type="AlphaFoldDB" id="A0A7G7G353"/>
<dbReference type="GO" id="GO:0016020">
    <property type="term" value="C:membrane"/>
    <property type="evidence" value="ECO:0007669"/>
    <property type="project" value="InterPro"/>
</dbReference>
<dbReference type="Pfam" id="PF00892">
    <property type="entry name" value="EamA"/>
    <property type="match status" value="1"/>
</dbReference>
<evidence type="ECO:0000259" key="2">
    <source>
        <dbReference type="Pfam" id="PF00892"/>
    </source>
</evidence>
<evidence type="ECO:0000313" key="4">
    <source>
        <dbReference type="Proteomes" id="UP000515237"/>
    </source>
</evidence>
<dbReference type="SUPFAM" id="SSF103481">
    <property type="entry name" value="Multidrug resistance efflux transporter EmrE"/>
    <property type="match status" value="1"/>
</dbReference>
<keyword evidence="1" id="KW-1133">Transmembrane helix</keyword>
<dbReference type="Gene3D" id="1.10.3730.20">
    <property type="match status" value="1"/>
</dbReference>
<evidence type="ECO:0000256" key="1">
    <source>
        <dbReference type="SAM" id="Phobius"/>
    </source>
</evidence>
<feature type="domain" description="EamA" evidence="2">
    <location>
        <begin position="1"/>
        <end position="136"/>
    </location>
</feature>
<dbReference type="KEGG" id="aswu:HUW51_02170"/>
<reference evidence="3 4" key="1">
    <citation type="journal article" date="2018" name="Int. J. Syst. Evol. Microbiol.">
        <title>Adhaeribacter swui sp. nov., isolated from wet mud.</title>
        <authorList>
            <person name="Kim D.U."/>
            <person name="Kim K.W."/>
            <person name="Kang M.S."/>
            <person name="Kim J.Y."/>
            <person name="Jang J.H."/>
            <person name="Kim M.K."/>
        </authorList>
    </citation>
    <scope>NUCLEOTIDE SEQUENCE [LARGE SCALE GENOMIC DNA]</scope>
    <source>
        <strain evidence="3 4">KCTC 52873</strain>
    </source>
</reference>
<dbReference type="Proteomes" id="UP000515237">
    <property type="component" value="Chromosome"/>
</dbReference>
<accession>A0A7G7G353</accession>
<feature type="transmembrane region" description="Helical" evidence="1">
    <location>
        <begin position="32"/>
        <end position="52"/>
    </location>
</feature>
<feature type="transmembrane region" description="Helical" evidence="1">
    <location>
        <begin position="97"/>
        <end position="113"/>
    </location>
</feature>
<proteinExistence type="predicted"/>
<keyword evidence="1" id="KW-0812">Transmembrane</keyword>
<sequence>MWILFALLAALTSAIVVTLSKAAIKNVDSSLVFAIQGIFILIISWGVVTFQGNLSHVTQIERRTWLFLGIAGVLTCISSLLAFYALKLGDASRVSPLERLSLVFAILFAAIFLKERVDWPIILGGLLMAGGAIIIAVYGQSAK</sequence>